<dbReference type="PROSITE" id="PS51635">
    <property type="entry name" value="PNPLA"/>
    <property type="match status" value="1"/>
</dbReference>
<dbReference type="GO" id="GO:0016042">
    <property type="term" value="P:lipid catabolic process"/>
    <property type="evidence" value="ECO:0007669"/>
    <property type="project" value="UniProtKB-UniRule"/>
</dbReference>
<feature type="active site" description="Proton acceptor" evidence="2">
    <location>
        <position position="346"/>
    </location>
</feature>
<evidence type="ECO:0000313" key="4">
    <source>
        <dbReference type="EMBL" id="SFH94441.1"/>
    </source>
</evidence>
<dbReference type="OrthoDB" id="1488362at2"/>
<keyword evidence="2" id="KW-0442">Lipid degradation</keyword>
<feature type="short sequence motif" description="DGA/G" evidence="2">
    <location>
        <begin position="346"/>
        <end position="348"/>
    </location>
</feature>
<accession>A0A1I3E6W3</accession>
<evidence type="ECO:0000313" key="5">
    <source>
        <dbReference type="Proteomes" id="UP000199377"/>
    </source>
</evidence>
<dbReference type="AlphaFoldDB" id="A0A1I3E6W3"/>
<dbReference type="RefSeq" id="WP_092859003.1">
    <property type="nucleotide sequence ID" value="NZ_FOQH01000003.1"/>
</dbReference>
<name>A0A1I3E6W3_9RHOB</name>
<feature type="domain" description="PNPLA" evidence="3">
    <location>
        <begin position="18"/>
        <end position="359"/>
    </location>
</feature>
<dbReference type="InterPro" id="IPR002641">
    <property type="entry name" value="PNPLA_dom"/>
</dbReference>
<keyword evidence="5" id="KW-1185">Reference proteome</keyword>
<keyword evidence="2" id="KW-0378">Hydrolase</keyword>
<gene>
    <name evidence="4" type="ORF">SAMN05216258_103207</name>
</gene>
<dbReference type="EMBL" id="FOQH01000003">
    <property type="protein sequence ID" value="SFH94441.1"/>
    <property type="molecule type" value="Genomic_DNA"/>
</dbReference>
<proteinExistence type="predicted"/>
<dbReference type="Proteomes" id="UP000199377">
    <property type="component" value="Unassembled WGS sequence"/>
</dbReference>
<organism evidence="4 5">
    <name type="scientific">Albimonas pacifica</name>
    <dbReference type="NCBI Taxonomy" id="1114924"/>
    <lineage>
        <taxon>Bacteria</taxon>
        <taxon>Pseudomonadati</taxon>
        <taxon>Pseudomonadota</taxon>
        <taxon>Alphaproteobacteria</taxon>
        <taxon>Rhodobacterales</taxon>
        <taxon>Paracoccaceae</taxon>
        <taxon>Albimonas</taxon>
    </lineage>
</organism>
<feature type="short sequence motif" description="GXSXG" evidence="2">
    <location>
        <begin position="60"/>
        <end position="64"/>
    </location>
</feature>
<sequence>MSDASSEPGDPPPFLLGLTLAGSVSAGAYLAGVVDFLVRALEAHAAANPDRPVVLKVLSGTSGGGTSASLLVASLLDGIGGGEGAKTLAYVDPDGEARSCGIGLGRLHRLWVEELDLAGDAARTGMLDVEDLEAACAAGRPIPSLLSGLAIDRAADRALGGARWRRGRPYPFLARPLDLFVTTTNLQGVVYGVQFAAGARHAMSRHGMARHFSVEGLGAHPVGSAWLDAYLDAGVRIETPAPGEPVDLRAREAVGAATAWTELRESAVASGAFPVGFPARFVPTRMGEHALLDPAKPGEGGAWPLEAARFREGTDPAATRPNVMPAPDWGAADPAPDGDATYVAIDGGVINNEPFEYARYTLRRAREGAAREGVDWLAPNPRDAKTADRAVIMVDAFPEGGVFGAVSPGNEDDVAAAGLPGVIGGMFAALLAQARFKPAELVAAYDAAVKSRFMIAPSRDPLGDEAPVYSSSLLACGAMGGFSGFLDRRFREHDFILGQRNCQRFLARHFTLHPENPFFAAAGPWSGAEGEERPIVELTGPLAEPIAPPALPKMTLAELEALGPGILGRADGLARTALASAAPGWLVRIGLRAWWRLAGRDQAGALVLRRLEAALVEHGLMELALEPELRRALARADQAPPPGATLTTPARRKVLGLLILAGARPLTLAEIGKGLARARRRIGDPDALPARTLADAPTDDATAMRELLDLLAACPQDHPYRVEATAAPDGTPAWRLARLAGPGVLARVATLIGRAVG</sequence>
<dbReference type="GO" id="GO:0016787">
    <property type="term" value="F:hydrolase activity"/>
    <property type="evidence" value="ECO:0007669"/>
    <property type="project" value="UniProtKB-UniRule"/>
</dbReference>
<comment type="caution">
    <text evidence="2">Lacks conserved residue(s) required for the propagation of feature annotation.</text>
</comment>
<evidence type="ECO:0000256" key="2">
    <source>
        <dbReference type="PROSITE-ProRule" id="PRU01161"/>
    </source>
</evidence>
<protein>
    <recommendedName>
        <fullName evidence="3">PNPLA domain-containing protein</fullName>
    </recommendedName>
</protein>
<dbReference type="SUPFAM" id="SSF52151">
    <property type="entry name" value="FabD/lysophospholipase-like"/>
    <property type="match status" value="1"/>
</dbReference>
<reference evidence="4 5" key="1">
    <citation type="submission" date="2016-10" db="EMBL/GenBank/DDBJ databases">
        <authorList>
            <person name="de Groot N.N."/>
        </authorList>
    </citation>
    <scope>NUCLEOTIDE SEQUENCE [LARGE SCALE GENOMIC DNA]</scope>
    <source>
        <strain evidence="4 5">CGMCC 1.11030</strain>
    </source>
</reference>
<dbReference type="InterPro" id="IPR016035">
    <property type="entry name" value="Acyl_Trfase/lysoPLipase"/>
</dbReference>
<dbReference type="STRING" id="1114924.SAMN05216258_103207"/>
<evidence type="ECO:0000259" key="3">
    <source>
        <dbReference type="PROSITE" id="PS51635"/>
    </source>
</evidence>
<feature type="active site" description="Nucleophile" evidence="2">
    <location>
        <position position="62"/>
    </location>
</feature>
<evidence type="ECO:0000256" key="1">
    <source>
        <dbReference type="ARBA" id="ARBA00023098"/>
    </source>
</evidence>
<keyword evidence="1 2" id="KW-0443">Lipid metabolism</keyword>